<reference evidence="2" key="2">
    <citation type="submission" date="2021-10" db="EMBL/GenBank/DDBJ databases">
        <title>Phylogenomics reveals ancestral predisposition of the termite-cultivated fungus Termitomyces towards a domesticated lifestyle.</title>
        <authorList>
            <person name="Auxier B."/>
            <person name="Grum-Grzhimaylo A."/>
            <person name="Cardenas M.E."/>
            <person name="Lodge J.D."/>
            <person name="Laessoe T."/>
            <person name="Pedersen O."/>
            <person name="Smith M.E."/>
            <person name="Kuyper T.W."/>
            <person name="Franco-Molano E.A."/>
            <person name="Baroni T.J."/>
            <person name="Aanen D.K."/>
        </authorList>
    </citation>
    <scope>NUCLEOTIDE SEQUENCE</scope>
    <source>
        <strain evidence="2">D49</strain>
    </source>
</reference>
<evidence type="ECO:0000313" key="2">
    <source>
        <dbReference type="EMBL" id="KAG5634603.1"/>
    </source>
</evidence>
<evidence type="ECO:0000313" key="3">
    <source>
        <dbReference type="Proteomes" id="UP000717328"/>
    </source>
</evidence>
<accession>A0A9P7K2S9</accession>
<dbReference type="EMBL" id="JABCKI010006341">
    <property type="protein sequence ID" value="KAG5634603.1"/>
    <property type="molecule type" value="Genomic_DNA"/>
</dbReference>
<comment type="caution">
    <text evidence="2">The sequence shown here is derived from an EMBL/GenBank/DDBJ whole genome shotgun (WGS) entry which is preliminary data.</text>
</comment>
<dbReference type="Proteomes" id="UP000717328">
    <property type="component" value="Unassembled WGS sequence"/>
</dbReference>
<protein>
    <submittedName>
        <fullName evidence="2">Uncharacterized protein</fullName>
    </submittedName>
</protein>
<gene>
    <name evidence="2" type="ORF">H0H81_001405</name>
</gene>
<name>A0A9P7K2S9_9AGAR</name>
<proteinExistence type="predicted"/>
<feature type="region of interest" description="Disordered" evidence="1">
    <location>
        <begin position="368"/>
        <end position="445"/>
    </location>
</feature>
<sequence>MGDFPDGATSSISLESMARLHTFGLHLEFFRRDFHGAAVAINTWGLPKTIQYIFMTFDTQSLRDDWFPDPMGVHSIDESFSRGIATELDRVFAGFCDRNKFPVLLEVEIEVYIPGIGRIGVDEKQAHVEKWFPALKETGYLIGALYDHFCLWAPINPNSVVGDVEGEMVAWCTKPGRGTRVIPPGALRGVQFTQTPDYVQVVGFIDQTQINIAAGDSGGEMDPHGADLRTPTQRGNPLGGLMYSNAYTSNKNAFNQVIEWHNFMGSNTFCLKACDPTRPNGPKFCQHIYDRIGCAYNAPSNAQSGVFEACKGDNQDYPGVYTDASGKVQTYTQPPESLGPITSIPYTARVPRSSSCVQYNSASLFAGSVSPGGGGGGTSGGVTVTSTSTGSSATSGSVSSSGSGSASTSGSSAATTGGTSIAPSGSSVSPGGSSGSAAPTPTGNSGVMTRGEVSVLAFALCLALHVGIAF</sequence>
<keyword evidence="3" id="KW-1185">Reference proteome</keyword>
<dbReference type="OrthoDB" id="2564904at2759"/>
<reference evidence="2" key="1">
    <citation type="submission" date="2021-02" db="EMBL/GenBank/DDBJ databases">
        <authorList>
            <person name="Nieuwenhuis M."/>
            <person name="Van De Peppel L.J.J."/>
        </authorList>
    </citation>
    <scope>NUCLEOTIDE SEQUENCE</scope>
    <source>
        <strain evidence="2">D49</strain>
    </source>
</reference>
<organism evidence="2 3">
    <name type="scientific">Sphagnurus paluster</name>
    <dbReference type="NCBI Taxonomy" id="117069"/>
    <lineage>
        <taxon>Eukaryota</taxon>
        <taxon>Fungi</taxon>
        <taxon>Dikarya</taxon>
        <taxon>Basidiomycota</taxon>
        <taxon>Agaricomycotina</taxon>
        <taxon>Agaricomycetes</taxon>
        <taxon>Agaricomycetidae</taxon>
        <taxon>Agaricales</taxon>
        <taxon>Tricholomatineae</taxon>
        <taxon>Lyophyllaceae</taxon>
        <taxon>Sphagnurus</taxon>
    </lineage>
</organism>
<feature type="compositionally biased region" description="Gly residues" evidence="1">
    <location>
        <begin position="370"/>
        <end position="380"/>
    </location>
</feature>
<feature type="compositionally biased region" description="Low complexity" evidence="1">
    <location>
        <begin position="381"/>
        <end position="443"/>
    </location>
</feature>
<dbReference type="AlphaFoldDB" id="A0A9P7K2S9"/>
<evidence type="ECO:0000256" key="1">
    <source>
        <dbReference type="SAM" id="MobiDB-lite"/>
    </source>
</evidence>